<dbReference type="SUPFAM" id="SSF55729">
    <property type="entry name" value="Acyl-CoA N-acyltransferases (Nat)"/>
    <property type="match status" value="1"/>
</dbReference>
<feature type="domain" description="N-acetyltransferase" evidence="1">
    <location>
        <begin position="173"/>
        <end position="290"/>
    </location>
</feature>
<accession>A0A1Y2H716</accession>
<keyword evidence="3" id="KW-1185">Reference proteome</keyword>
<reference evidence="2 3" key="1">
    <citation type="submission" date="2016-07" db="EMBL/GenBank/DDBJ databases">
        <title>Pervasive Adenine N6-methylation of Active Genes in Fungi.</title>
        <authorList>
            <consortium name="DOE Joint Genome Institute"/>
            <person name="Mondo S.J."/>
            <person name="Dannebaum R.O."/>
            <person name="Kuo R.C."/>
            <person name="Labutti K."/>
            <person name="Haridas S."/>
            <person name="Kuo A."/>
            <person name="Salamov A."/>
            <person name="Ahrendt S.R."/>
            <person name="Lipzen A."/>
            <person name="Sullivan W."/>
            <person name="Andreopoulos W.B."/>
            <person name="Clum A."/>
            <person name="Lindquist E."/>
            <person name="Daum C."/>
            <person name="Ramamoorthy G.K."/>
            <person name="Gryganskyi A."/>
            <person name="Culley D."/>
            <person name="Magnuson J.K."/>
            <person name="James T.Y."/>
            <person name="O'Malley M.A."/>
            <person name="Stajich J.E."/>
            <person name="Spatafora J.W."/>
            <person name="Visel A."/>
            <person name="Grigoriev I.V."/>
        </authorList>
    </citation>
    <scope>NUCLEOTIDE SEQUENCE [LARGE SCALE GENOMIC DNA]</scope>
    <source>
        <strain evidence="2 3">PL171</strain>
    </source>
</reference>
<dbReference type="OrthoDB" id="5558527at2759"/>
<protein>
    <recommendedName>
        <fullName evidence="1">N-acetyltransferase domain-containing protein</fullName>
    </recommendedName>
</protein>
<dbReference type="CDD" id="cd04301">
    <property type="entry name" value="NAT_SF"/>
    <property type="match status" value="1"/>
</dbReference>
<dbReference type="Pfam" id="PF00583">
    <property type="entry name" value="Acetyltransf_1"/>
    <property type="match status" value="1"/>
</dbReference>
<organism evidence="2 3">
    <name type="scientific">Catenaria anguillulae PL171</name>
    <dbReference type="NCBI Taxonomy" id="765915"/>
    <lineage>
        <taxon>Eukaryota</taxon>
        <taxon>Fungi</taxon>
        <taxon>Fungi incertae sedis</taxon>
        <taxon>Blastocladiomycota</taxon>
        <taxon>Blastocladiomycetes</taxon>
        <taxon>Blastocladiales</taxon>
        <taxon>Catenariaceae</taxon>
        <taxon>Catenaria</taxon>
    </lineage>
</organism>
<dbReference type="Gene3D" id="3.40.630.30">
    <property type="match status" value="1"/>
</dbReference>
<gene>
    <name evidence="2" type="ORF">BCR44DRAFT_1504886</name>
</gene>
<dbReference type="InterPro" id="IPR016181">
    <property type="entry name" value="Acyl_CoA_acyltransferase"/>
</dbReference>
<comment type="caution">
    <text evidence="2">The sequence shown here is derived from an EMBL/GenBank/DDBJ whole genome shotgun (WGS) entry which is preliminary data.</text>
</comment>
<sequence length="290" mass="32684">MVQSSDLPPTREPSLISDANPAAAESLANLPQLFWRDSVIITPLTRSLSDFFLATRLVTWDAHAVESSFMHQNAGSRLLFALWIPENDWLTSIASYESKHGKGQGKMYAIDDEEWIHFDLHSTCPAVLDPAGVKYLPVATIAVDFDNLTYDLQKDFGGNEALMKASCACRETHVGYICMLAVLPQFQGRGYARDCMDFAEEWVLRRGWTCEDVSEVDGVASGVQQWLQSSKGQEIAASPIPRRLPPCRAIALVTEARNKKNNQFYQRRGYKETHMARQDGWTARFYVKEL</sequence>
<dbReference type="AlphaFoldDB" id="A0A1Y2H716"/>
<dbReference type="EMBL" id="MCFL01000126">
    <property type="protein sequence ID" value="ORZ29804.1"/>
    <property type="molecule type" value="Genomic_DNA"/>
</dbReference>
<dbReference type="InterPro" id="IPR000182">
    <property type="entry name" value="GNAT_dom"/>
</dbReference>
<name>A0A1Y2H716_9FUNG</name>
<dbReference type="Proteomes" id="UP000193411">
    <property type="component" value="Unassembled WGS sequence"/>
</dbReference>
<dbReference type="PROSITE" id="PS51186">
    <property type="entry name" value="GNAT"/>
    <property type="match status" value="1"/>
</dbReference>
<evidence type="ECO:0000313" key="2">
    <source>
        <dbReference type="EMBL" id="ORZ29804.1"/>
    </source>
</evidence>
<dbReference type="GO" id="GO:0016747">
    <property type="term" value="F:acyltransferase activity, transferring groups other than amino-acyl groups"/>
    <property type="evidence" value="ECO:0007669"/>
    <property type="project" value="InterPro"/>
</dbReference>
<evidence type="ECO:0000259" key="1">
    <source>
        <dbReference type="PROSITE" id="PS51186"/>
    </source>
</evidence>
<evidence type="ECO:0000313" key="3">
    <source>
        <dbReference type="Proteomes" id="UP000193411"/>
    </source>
</evidence>
<proteinExistence type="predicted"/>